<evidence type="ECO:0000313" key="3">
    <source>
        <dbReference type="Proteomes" id="UP001501442"/>
    </source>
</evidence>
<protein>
    <recommendedName>
        <fullName evidence="1">Helix-turn-helix domain-containing protein</fullName>
    </recommendedName>
</protein>
<dbReference type="InterPro" id="IPR009061">
    <property type="entry name" value="DNA-bd_dom_put_sf"/>
</dbReference>
<evidence type="ECO:0000313" key="2">
    <source>
        <dbReference type="EMBL" id="GAA4621191.1"/>
    </source>
</evidence>
<comment type="caution">
    <text evidence="2">The sequence shown here is derived from an EMBL/GenBank/DDBJ whole genome shotgun (WGS) entry which is preliminary data.</text>
</comment>
<dbReference type="RefSeq" id="WP_345429232.1">
    <property type="nucleotide sequence ID" value="NZ_BAABHK010000001.1"/>
</dbReference>
<name>A0ABP8U508_9ACTN</name>
<gene>
    <name evidence="2" type="ORF">GCM10023196_008120</name>
</gene>
<dbReference type="Pfam" id="PF12728">
    <property type="entry name" value="HTH_17"/>
    <property type="match status" value="1"/>
</dbReference>
<dbReference type="EMBL" id="BAABHK010000001">
    <property type="protein sequence ID" value="GAA4621191.1"/>
    <property type="molecule type" value="Genomic_DNA"/>
</dbReference>
<proteinExistence type="predicted"/>
<accession>A0ABP8U508</accession>
<reference evidence="3" key="1">
    <citation type="journal article" date="2019" name="Int. J. Syst. Evol. Microbiol.">
        <title>The Global Catalogue of Microorganisms (GCM) 10K type strain sequencing project: providing services to taxonomists for standard genome sequencing and annotation.</title>
        <authorList>
            <consortium name="The Broad Institute Genomics Platform"/>
            <consortium name="The Broad Institute Genome Sequencing Center for Infectious Disease"/>
            <person name="Wu L."/>
            <person name="Ma J."/>
        </authorList>
    </citation>
    <scope>NUCLEOTIDE SEQUENCE [LARGE SCALE GENOMIC DNA]</scope>
    <source>
        <strain evidence="3">JCM 17939</strain>
    </source>
</reference>
<sequence>MKTAERSGDKLTVAEICKELRISPSTFYDWRAKRRAPRCITLPNGSLRIRRAEFDRWLDAREDAA</sequence>
<dbReference type="InterPro" id="IPR010982">
    <property type="entry name" value="Lambda_DNA-bd_dom_sf"/>
</dbReference>
<evidence type="ECO:0000259" key="1">
    <source>
        <dbReference type="Pfam" id="PF12728"/>
    </source>
</evidence>
<feature type="domain" description="Helix-turn-helix" evidence="1">
    <location>
        <begin position="11"/>
        <end position="61"/>
    </location>
</feature>
<organism evidence="2 3">
    <name type="scientific">Actinoallomurus vinaceus</name>
    <dbReference type="NCBI Taxonomy" id="1080074"/>
    <lineage>
        <taxon>Bacteria</taxon>
        <taxon>Bacillati</taxon>
        <taxon>Actinomycetota</taxon>
        <taxon>Actinomycetes</taxon>
        <taxon>Streptosporangiales</taxon>
        <taxon>Thermomonosporaceae</taxon>
        <taxon>Actinoallomurus</taxon>
    </lineage>
</organism>
<dbReference type="Gene3D" id="1.10.260.40">
    <property type="entry name" value="lambda repressor-like DNA-binding domains"/>
    <property type="match status" value="1"/>
</dbReference>
<dbReference type="SUPFAM" id="SSF46955">
    <property type="entry name" value="Putative DNA-binding domain"/>
    <property type="match status" value="1"/>
</dbReference>
<keyword evidence="3" id="KW-1185">Reference proteome</keyword>
<dbReference type="Proteomes" id="UP001501442">
    <property type="component" value="Unassembled WGS sequence"/>
</dbReference>
<dbReference type="InterPro" id="IPR041657">
    <property type="entry name" value="HTH_17"/>
</dbReference>